<proteinExistence type="predicted"/>
<accession>A0A5D3AIZ8</accession>
<protein>
    <submittedName>
        <fullName evidence="2">Uncharacterized protein</fullName>
    </submittedName>
</protein>
<reference evidence="2 3" key="1">
    <citation type="submission" date="2017-05" db="EMBL/GenBank/DDBJ databases">
        <title>The Genome Sequence of Tsuchiyaea wingfieldii DSM 27421.</title>
        <authorList>
            <person name="Cuomo C."/>
            <person name="Passer A."/>
            <person name="Billmyre B."/>
            <person name="Heitman J."/>
        </authorList>
    </citation>
    <scope>NUCLEOTIDE SEQUENCE [LARGE SCALE GENOMIC DNA]</scope>
    <source>
        <strain evidence="2 3">DSM 27421</strain>
    </source>
</reference>
<gene>
    <name evidence="2" type="ORF">B9479_007889</name>
</gene>
<sequence>MVPSWLRLHAPQFNGSSDSSAPSSSYESLGKDASGGRASRDWGPGRRLGSYKDVDRPTSSTSGTARKKSTPSSVATKLKDRFLDQVSFYASEKAHGRSVYTSALGDDASGGEDRTFKEDLWAAAENWAKRAKAKANPHVAFVRDGSRVSVKDIDEDVMTAATYGLLLDREMKTGGGSLYMGELEKEDGTTEFKAKGANWQLTSRAPTASQLTSSSTTDS</sequence>
<dbReference type="Proteomes" id="UP000322245">
    <property type="component" value="Unassembled WGS sequence"/>
</dbReference>
<feature type="compositionally biased region" description="Low complexity" evidence="1">
    <location>
        <begin position="16"/>
        <end position="28"/>
    </location>
</feature>
<dbReference type="EMBL" id="NIDF01000222">
    <property type="protein sequence ID" value="TYJ51537.1"/>
    <property type="molecule type" value="Genomic_DNA"/>
</dbReference>
<feature type="compositionally biased region" description="Polar residues" evidence="1">
    <location>
        <begin position="199"/>
        <end position="219"/>
    </location>
</feature>
<dbReference type="AlphaFoldDB" id="A0A5D3AIZ8"/>
<comment type="caution">
    <text evidence="2">The sequence shown here is derived from an EMBL/GenBank/DDBJ whole genome shotgun (WGS) entry which is preliminary data.</text>
</comment>
<evidence type="ECO:0000313" key="2">
    <source>
        <dbReference type="EMBL" id="TYJ51537.1"/>
    </source>
</evidence>
<feature type="region of interest" description="Disordered" evidence="1">
    <location>
        <begin position="196"/>
        <end position="219"/>
    </location>
</feature>
<organism evidence="2 3">
    <name type="scientific">Cryptococcus floricola</name>
    <dbReference type="NCBI Taxonomy" id="2591691"/>
    <lineage>
        <taxon>Eukaryota</taxon>
        <taxon>Fungi</taxon>
        <taxon>Dikarya</taxon>
        <taxon>Basidiomycota</taxon>
        <taxon>Agaricomycotina</taxon>
        <taxon>Tremellomycetes</taxon>
        <taxon>Tremellales</taxon>
        <taxon>Cryptococcaceae</taxon>
        <taxon>Cryptococcus</taxon>
    </lineage>
</organism>
<evidence type="ECO:0000256" key="1">
    <source>
        <dbReference type="SAM" id="MobiDB-lite"/>
    </source>
</evidence>
<feature type="compositionally biased region" description="Polar residues" evidence="1">
    <location>
        <begin position="57"/>
        <end position="75"/>
    </location>
</feature>
<feature type="region of interest" description="Disordered" evidence="1">
    <location>
        <begin position="11"/>
        <end position="76"/>
    </location>
</feature>
<feature type="compositionally biased region" description="Basic and acidic residues" evidence="1">
    <location>
        <begin position="38"/>
        <end position="56"/>
    </location>
</feature>
<name>A0A5D3AIZ8_9TREE</name>
<evidence type="ECO:0000313" key="3">
    <source>
        <dbReference type="Proteomes" id="UP000322245"/>
    </source>
</evidence>
<keyword evidence="3" id="KW-1185">Reference proteome</keyword>